<feature type="region of interest" description="Disordered" evidence="1">
    <location>
        <begin position="97"/>
        <end position="138"/>
    </location>
</feature>
<keyword evidence="4" id="KW-1185">Reference proteome</keyword>
<reference evidence="4" key="1">
    <citation type="journal article" date="2017" name="Nat. Ecol. Evol.">
        <title>Genome expansion and lineage-specific genetic innovations in the forest pathogenic fungi Armillaria.</title>
        <authorList>
            <person name="Sipos G."/>
            <person name="Prasanna A.N."/>
            <person name="Walter M.C."/>
            <person name="O'Connor E."/>
            <person name="Balint B."/>
            <person name="Krizsan K."/>
            <person name="Kiss B."/>
            <person name="Hess J."/>
            <person name="Varga T."/>
            <person name="Slot J."/>
            <person name="Riley R."/>
            <person name="Boka B."/>
            <person name="Rigling D."/>
            <person name="Barry K."/>
            <person name="Lee J."/>
            <person name="Mihaltcheva S."/>
            <person name="LaButti K."/>
            <person name="Lipzen A."/>
            <person name="Waldron R."/>
            <person name="Moloney N.M."/>
            <person name="Sperisen C."/>
            <person name="Kredics L."/>
            <person name="Vagvoelgyi C."/>
            <person name="Patrignani A."/>
            <person name="Fitzpatrick D."/>
            <person name="Nagy I."/>
            <person name="Doyle S."/>
            <person name="Anderson J.B."/>
            <person name="Grigoriev I.V."/>
            <person name="Gueldener U."/>
            <person name="Muensterkoetter M."/>
            <person name="Nagy L.G."/>
        </authorList>
    </citation>
    <scope>NUCLEOTIDE SEQUENCE [LARGE SCALE GENOMIC DNA]</scope>
    <source>
        <strain evidence="4">28-4</strain>
    </source>
</reference>
<proteinExistence type="predicted"/>
<sequence length="698" mass="80085">MGCQWLIFRVGQLVIWEAVLDVPTDGDSIDEPFWEWKKMSAQCHESGRYSQLVSSTSPRSKEYNADALVYLQTCRVDAPASAGQCFLTTRCGAHHAFQSQRASDNDEQLSLSDDDNSEDDILPVHGASQPAQEPQKAALKDKGKVKAKSTPYAHESASHSVIELQTQDGQDHKIDETDAYLKDDLRHRIFIEFEMFLVNILHLPTNWRVSLKKTKGSETYFWLACGYVMWSEQGTKKKGSYIILMWTYAIMSIDVLQGWLTSKVPEGDLIRFDHIDPYVVRGSMEMVKPDIVGMLRMLFSTPGGIAAQEFINTIGYKSNTSIDEPNPNGDKSKESKSKRKHANYIPEWPHVLEVKEMKGTDDTIDEGYDAIRLKTKGKIFFAEANVFYGKDLLTTRPQKNRTYLKDKANIVDLSCPKPAPEAETSEGESAKQSQETSNLRRKCPDYQKQYRRRVKWAVDGRKCSMKKDSHWERTELRKLGFSHGILYHIIEDPYITNFNRFNTISKTLFSVLWMTLQKDDKDIKVKLGTTVYRQRGMKLVVKISWLSASCKLEMTLLDIAITKANKMADPPILRGLTWVAQKTSWMRRFWVELAFYGVTFSTACRYTTCPWRVHLSLPSNGYSIFAWNFVLEVVMKGLENHEQSIEQWLGFLSLNSSVFLKFLVWIVAIDFRYEYTQDRLFALGRCFKLASKAAQKTP</sequence>
<name>A0A2H3BCN6_9AGAR</name>
<keyword evidence="2" id="KW-0732">Signal</keyword>
<feature type="region of interest" description="Disordered" evidence="1">
    <location>
        <begin position="414"/>
        <end position="442"/>
    </location>
</feature>
<gene>
    <name evidence="3" type="ORF">ARMSODRAFT_982044</name>
</gene>
<dbReference type="AlphaFoldDB" id="A0A2H3BCN6"/>
<organism evidence="3 4">
    <name type="scientific">Armillaria solidipes</name>
    <dbReference type="NCBI Taxonomy" id="1076256"/>
    <lineage>
        <taxon>Eukaryota</taxon>
        <taxon>Fungi</taxon>
        <taxon>Dikarya</taxon>
        <taxon>Basidiomycota</taxon>
        <taxon>Agaricomycotina</taxon>
        <taxon>Agaricomycetes</taxon>
        <taxon>Agaricomycetidae</taxon>
        <taxon>Agaricales</taxon>
        <taxon>Marasmiineae</taxon>
        <taxon>Physalacriaceae</taxon>
        <taxon>Armillaria</taxon>
    </lineage>
</organism>
<evidence type="ECO:0000256" key="1">
    <source>
        <dbReference type="SAM" id="MobiDB-lite"/>
    </source>
</evidence>
<feature type="signal peptide" evidence="2">
    <location>
        <begin position="1"/>
        <end position="26"/>
    </location>
</feature>
<evidence type="ECO:0000256" key="2">
    <source>
        <dbReference type="SAM" id="SignalP"/>
    </source>
</evidence>
<evidence type="ECO:0008006" key="5">
    <source>
        <dbReference type="Google" id="ProtNLM"/>
    </source>
</evidence>
<accession>A0A2H3BCN6</accession>
<feature type="compositionally biased region" description="Acidic residues" evidence="1">
    <location>
        <begin position="112"/>
        <end position="121"/>
    </location>
</feature>
<evidence type="ECO:0000313" key="4">
    <source>
        <dbReference type="Proteomes" id="UP000218334"/>
    </source>
</evidence>
<dbReference type="EMBL" id="KZ293482">
    <property type="protein sequence ID" value="PBK60806.1"/>
    <property type="molecule type" value="Genomic_DNA"/>
</dbReference>
<feature type="chain" id="PRO_5013910682" description="Fungal-type protein kinase domain-containing protein" evidence="2">
    <location>
        <begin position="27"/>
        <end position="698"/>
    </location>
</feature>
<protein>
    <recommendedName>
        <fullName evidence="5">Fungal-type protein kinase domain-containing protein</fullName>
    </recommendedName>
</protein>
<feature type="region of interest" description="Disordered" evidence="1">
    <location>
        <begin position="321"/>
        <end position="340"/>
    </location>
</feature>
<dbReference type="Proteomes" id="UP000218334">
    <property type="component" value="Unassembled WGS sequence"/>
</dbReference>
<evidence type="ECO:0000313" key="3">
    <source>
        <dbReference type="EMBL" id="PBK60806.1"/>
    </source>
</evidence>